<evidence type="ECO:0000256" key="1">
    <source>
        <dbReference type="SAM" id="Phobius"/>
    </source>
</evidence>
<reference evidence="2 3" key="1">
    <citation type="journal article" date="2017" name="Gigascience">
        <title>Genome sequence of the small brown planthopper, Laodelphax striatellus.</title>
        <authorList>
            <person name="Zhu J."/>
            <person name="Jiang F."/>
            <person name="Wang X."/>
            <person name="Yang P."/>
            <person name="Bao Y."/>
            <person name="Zhao W."/>
            <person name="Wang W."/>
            <person name="Lu H."/>
            <person name="Wang Q."/>
            <person name="Cui N."/>
            <person name="Li J."/>
            <person name="Chen X."/>
            <person name="Luo L."/>
            <person name="Yu J."/>
            <person name="Kang L."/>
            <person name="Cui F."/>
        </authorList>
    </citation>
    <scope>NUCLEOTIDE SEQUENCE [LARGE SCALE GENOMIC DNA]</scope>
    <source>
        <strain evidence="2">Lst14</strain>
    </source>
</reference>
<name>A0A482XCQ4_LAOST</name>
<dbReference type="Proteomes" id="UP000291343">
    <property type="component" value="Unassembled WGS sequence"/>
</dbReference>
<feature type="non-terminal residue" evidence="2">
    <location>
        <position position="1"/>
    </location>
</feature>
<dbReference type="InParanoid" id="A0A482XCQ4"/>
<comment type="caution">
    <text evidence="2">The sequence shown here is derived from an EMBL/GenBank/DDBJ whole genome shotgun (WGS) entry which is preliminary data.</text>
</comment>
<organism evidence="2 3">
    <name type="scientific">Laodelphax striatellus</name>
    <name type="common">Small brown planthopper</name>
    <name type="synonym">Delphax striatella</name>
    <dbReference type="NCBI Taxonomy" id="195883"/>
    <lineage>
        <taxon>Eukaryota</taxon>
        <taxon>Metazoa</taxon>
        <taxon>Ecdysozoa</taxon>
        <taxon>Arthropoda</taxon>
        <taxon>Hexapoda</taxon>
        <taxon>Insecta</taxon>
        <taxon>Pterygota</taxon>
        <taxon>Neoptera</taxon>
        <taxon>Paraneoptera</taxon>
        <taxon>Hemiptera</taxon>
        <taxon>Auchenorrhyncha</taxon>
        <taxon>Fulgoroidea</taxon>
        <taxon>Delphacidae</taxon>
        <taxon>Criomorphinae</taxon>
        <taxon>Laodelphax</taxon>
    </lineage>
</organism>
<feature type="transmembrane region" description="Helical" evidence="1">
    <location>
        <begin position="56"/>
        <end position="78"/>
    </location>
</feature>
<keyword evidence="1" id="KW-1133">Transmembrane helix</keyword>
<accession>A0A482XCQ4</accession>
<keyword evidence="1" id="KW-0812">Transmembrane</keyword>
<evidence type="ECO:0000313" key="2">
    <source>
        <dbReference type="EMBL" id="RZF43546.1"/>
    </source>
</evidence>
<keyword evidence="3" id="KW-1185">Reference proteome</keyword>
<proteinExistence type="predicted"/>
<dbReference type="EMBL" id="QKKF02012640">
    <property type="protein sequence ID" value="RZF43546.1"/>
    <property type="molecule type" value="Genomic_DNA"/>
</dbReference>
<gene>
    <name evidence="2" type="ORF">LSTR_LSTR012826</name>
</gene>
<sequence>SSRETRFSCVTIRANALRSHGSRSPGQCTRDSTRVWTDDAATPLQRRRRLENNCSLLVTTIFTPVFVPQITWIVFLVAEFGPEVVARHEVDG</sequence>
<protein>
    <submittedName>
        <fullName evidence="2">Uncharacterized protein</fullName>
    </submittedName>
</protein>
<evidence type="ECO:0000313" key="3">
    <source>
        <dbReference type="Proteomes" id="UP000291343"/>
    </source>
</evidence>
<keyword evidence="1" id="KW-0472">Membrane</keyword>
<dbReference type="AlphaFoldDB" id="A0A482XCQ4"/>